<comment type="caution">
    <text evidence="1">The sequence shown here is derived from an EMBL/GenBank/DDBJ whole genome shotgun (WGS) entry which is preliminary data.</text>
</comment>
<feature type="non-terminal residue" evidence="1">
    <location>
        <position position="1"/>
    </location>
</feature>
<dbReference type="Proteomes" id="UP000749559">
    <property type="component" value="Unassembled WGS sequence"/>
</dbReference>
<gene>
    <name evidence="1" type="ORF">OFUS_LOCUS9226</name>
</gene>
<protein>
    <submittedName>
        <fullName evidence="1">Uncharacterized protein</fullName>
    </submittedName>
</protein>
<evidence type="ECO:0000313" key="1">
    <source>
        <dbReference type="EMBL" id="CAH1782817.1"/>
    </source>
</evidence>
<reference evidence="1" key="1">
    <citation type="submission" date="2022-03" db="EMBL/GenBank/DDBJ databases">
        <authorList>
            <person name="Martin C."/>
        </authorList>
    </citation>
    <scope>NUCLEOTIDE SEQUENCE</scope>
</reference>
<dbReference type="EMBL" id="CAIIXF020000005">
    <property type="protein sequence ID" value="CAH1782817.1"/>
    <property type="molecule type" value="Genomic_DNA"/>
</dbReference>
<accession>A0A8S4NR51</accession>
<name>A0A8S4NR51_OWEFU</name>
<organism evidence="1 2">
    <name type="scientific">Owenia fusiformis</name>
    <name type="common">Polychaete worm</name>
    <dbReference type="NCBI Taxonomy" id="6347"/>
    <lineage>
        <taxon>Eukaryota</taxon>
        <taxon>Metazoa</taxon>
        <taxon>Spiralia</taxon>
        <taxon>Lophotrochozoa</taxon>
        <taxon>Annelida</taxon>
        <taxon>Polychaeta</taxon>
        <taxon>Sedentaria</taxon>
        <taxon>Canalipalpata</taxon>
        <taxon>Sabellida</taxon>
        <taxon>Oweniida</taxon>
        <taxon>Oweniidae</taxon>
        <taxon>Owenia</taxon>
    </lineage>
</organism>
<dbReference type="AlphaFoldDB" id="A0A8S4NR51"/>
<evidence type="ECO:0000313" key="2">
    <source>
        <dbReference type="Proteomes" id="UP000749559"/>
    </source>
</evidence>
<proteinExistence type="predicted"/>
<keyword evidence="2" id="KW-1185">Reference proteome</keyword>
<sequence>VFWHNHIWTSLQKKYIEDLRTESLADAIALEIGTGERLFDGITIMTDARHGWRKNAKDCDVVCIGNETHKMLNSVHVTKLETPLLKDMKLLVPKSYIRNSSKKKEFT</sequence>
<dbReference type="OrthoDB" id="5956574at2759"/>